<protein>
    <submittedName>
        <fullName evidence="4">Ribose 5-phosphate isomerase B</fullName>
        <ecNumber evidence="4">5.3.1.6</ecNumber>
    </submittedName>
</protein>
<dbReference type="AlphaFoldDB" id="A0A7V5CSJ5"/>
<dbReference type="SUPFAM" id="SSF89623">
    <property type="entry name" value="Ribose/Galactose isomerase RpiB/AlsB"/>
    <property type="match status" value="1"/>
</dbReference>
<dbReference type="PANTHER" id="PTHR30345">
    <property type="entry name" value="RIBOSE-5-PHOSPHATE ISOMERASE B"/>
    <property type="match status" value="1"/>
</dbReference>
<dbReference type="Gene3D" id="3.40.1400.10">
    <property type="entry name" value="Sugar-phosphate isomerase, RpiB/LacA/LacB"/>
    <property type="match status" value="1"/>
</dbReference>
<comment type="caution">
    <text evidence="4">The sequence shown here is derived from an EMBL/GenBank/DDBJ whole genome shotgun (WGS) entry which is preliminary data.</text>
</comment>
<accession>A0A7V5CSJ5</accession>
<dbReference type="NCBIfam" id="TIGR01120">
    <property type="entry name" value="rpiB"/>
    <property type="match status" value="1"/>
</dbReference>
<keyword evidence="2 4" id="KW-0413">Isomerase</keyword>
<reference evidence="4" key="1">
    <citation type="journal article" date="2020" name="mSystems">
        <title>Genome- and Community-Level Interaction Insights into Carbon Utilization and Element Cycling Functions of Hydrothermarchaeota in Hydrothermal Sediment.</title>
        <authorList>
            <person name="Zhou Z."/>
            <person name="Liu Y."/>
            <person name="Xu W."/>
            <person name="Pan J."/>
            <person name="Luo Z.H."/>
            <person name="Li M."/>
        </authorList>
    </citation>
    <scope>NUCLEOTIDE SEQUENCE [LARGE SCALE GENOMIC DNA]</scope>
    <source>
        <strain evidence="4">SpSt-855</strain>
    </source>
</reference>
<dbReference type="NCBIfam" id="TIGR00689">
    <property type="entry name" value="rpiB_lacA_lacB"/>
    <property type="match status" value="1"/>
</dbReference>
<dbReference type="NCBIfam" id="NF004051">
    <property type="entry name" value="PRK05571.1"/>
    <property type="match status" value="1"/>
</dbReference>
<dbReference type="InterPro" id="IPR036569">
    <property type="entry name" value="RpiB_LacA_LacB_sf"/>
</dbReference>
<dbReference type="GO" id="GO:0009052">
    <property type="term" value="P:pentose-phosphate shunt, non-oxidative branch"/>
    <property type="evidence" value="ECO:0007669"/>
    <property type="project" value="TreeGrafter"/>
</dbReference>
<sequence>MKLAIGADHAGFPLKEEVREFVKRLGHEVEDLGAYSAEPSDYPDFAEKVGLALIEGRAERGILICGSGVGVNVAANKLPGVRACMCHDTYSAHQGVEHDNMNVLVLGARIIGPALAFDLVTSFLNATFQSQVERYTRRLNKVYAIEARYMPGSKKA</sequence>
<evidence type="ECO:0000256" key="3">
    <source>
        <dbReference type="PIRSR" id="PIRSR005384-1"/>
    </source>
</evidence>
<dbReference type="GO" id="GO:0004751">
    <property type="term" value="F:ribose-5-phosphate isomerase activity"/>
    <property type="evidence" value="ECO:0007669"/>
    <property type="project" value="UniProtKB-EC"/>
</dbReference>
<comment type="similarity">
    <text evidence="1">Belongs to the LacAB/RpiB family.</text>
</comment>
<gene>
    <name evidence="4" type="primary">rpiB</name>
    <name evidence="4" type="ORF">ENW50_04080</name>
</gene>
<evidence type="ECO:0000256" key="1">
    <source>
        <dbReference type="ARBA" id="ARBA00008754"/>
    </source>
</evidence>
<proteinExistence type="inferred from homology"/>
<dbReference type="InterPro" id="IPR004785">
    <property type="entry name" value="RpiB"/>
</dbReference>
<dbReference type="PANTHER" id="PTHR30345:SF0">
    <property type="entry name" value="DNA DAMAGE-REPAIR_TOLERATION PROTEIN DRT102"/>
    <property type="match status" value="1"/>
</dbReference>
<dbReference type="Pfam" id="PF02502">
    <property type="entry name" value="LacAB_rpiB"/>
    <property type="match status" value="1"/>
</dbReference>
<dbReference type="EMBL" id="DTKL01000020">
    <property type="protein sequence ID" value="HGY93856.1"/>
    <property type="molecule type" value="Genomic_DNA"/>
</dbReference>
<evidence type="ECO:0000313" key="4">
    <source>
        <dbReference type="EMBL" id="HGY93856.1"/>
    </source>
</evidence>
<dbReference type="InterPro" id="IPR003500">
    <property type="entry name" value="RpiB_LacA_LacB"/>
</dbReference>
<feature type="active site" description="Proton donor" evidence="3">
    <location>
        <position position="98"/>
    </location>
</feature>
<name>A0A7V5CSJ5_9BACT</name>
<dbReference type="GO" id="GO:0019316">
    <property type="term" value="P:D-allose catabolic process"/>
    <property type="evidence" value="ECO:0007669"/>
    <property type="project" value="TreeGrafter"/>
</dbReference>
<dbReference type="EC" id="5.3.1.6" evidence="4"/>
<dbReference type="PIRSF" id="PIRSF005384">
    <property type="entry name" value="RpiB_LacA_B"/>
    <property type="match status" value="1"/>
</dbReference>
<feature type="active site" description="Proton acceptor" evidence="3">
    <location>
        <position position="65"/>
    </location>
</feature>
<evidence type="ECO:0000256" key="2">
    <source>
        <dbReference type="ARBA" id="ARBA00023235"/>
    </source>
</evidence>
<organism evidence="4">
    <name type="scientific">Acidobacterium capsulatum</name>
    <dbReference type="NCBI Taxonomy" id="33075"/>
    <lineage>
        <taxon>Bacteria</taxon>
        <taxon>Pseudomonadati</taxon>
        <taxon>Acidobacteriota</taxon>
        <taxon>Terriglobia</taxon>
        <taxon>Terriglobales</taxon>
        <taxon>Acidobacteriaceae</taxon>
        <taxon>Acidobacterium</taxon>
    </lineage>
</organism>